<evidence type="ECO:0000256" key="7">
    <source>
        <dbReference type="SAM" id="Phobius"/>
    </source>
</evidence>
<dbReference type="Gene3D" id="1.20.1250.20">
    <property type="entry name" value="MFS general substrate transporter like domains"/>
    <property type="match status" value="1"/>
</dbReference>
<dbReference type="InterPro" id="IPR011701">
    <property type="entry name" value="MFS"/>
</dbReference>
<feature type="transmembrane region" description="Helical" evidence="7">
    <location>
        <begin position="178"/>
        <end position="200"/>
    </location>
</feature>
<feature type="transmembrane region" description="Helical" evidence="7">
    <location>
        <begin position="120"/>
        <end position="141"/>
    </location>
</feature>
<proteinExistence type="predicted"/>
<feature type="transmembrane region" description="Helical" evidence="7">
    <location>
        <begin position="278"/>
        <end position="303"/>
    </location>
</feature>
<comment type="subcellular location">
    <subcellularLocation>
        <location evidence="1">Cell membrane</location>
        <topology evidence="1">Multi-pass membrane protein</topology>
    </subcellularLocation>
</comment>
<feature type="transmembrane region" description="Helical" evidence="7">
    <location>
        <begin position="153"/>
        <end position="172"/>
    </location>
</feature>
<dbReference type="SUPFAM" id="SSF103473">
    <property type="entry name" value="MFS general substrate transporter"/>
    <property type="match status" value="1"/>
</dbReference>
<sequence>MPLPSLSPSREQLRARFGGRYPWLALTVVALGTVAGVLSTTSFNVAIPALIERFGLGQERVQWAITGFMGAMTLAMLPTPWLLDRFGFRRCFLFALAVLAASSVAGSLAESFPFVVAARIVQGAAAGMLQPLGTLTVMRLFPAASQGRASGTLGFGIVLAPAVAPALGGMLLDHFGWQAIFLLNLPFCLSAGVAALFLLPKSDERREKNFDWLGVGLLGLATLCTVEGVAALHHSGLMHAWTWLQFGIALLALVLFIRHGSRASSPIISLSLFRDRPFAMGTLVSFSYGFGLYASTYLIPVFLQSVLGYSATDAGFALMPAGIALALCIPLAGRLADRYLPQWIAIVGLVLFGLSFLALAIIGGHIDYAGLVAATILGRIGLALILPSLSIAALRGMEIHQLGQSSMVISYVRQLGGVLGIAFSAVFVEWRQTLHGAGGMAQAFSESFLLLAVVFVFAVLAASLMKRKPAD</sequence>
<feature type="transmembrane region" description="Helical" evidence="7">
    <location>
        <begin position="90"/>
        <end position="108"/>
    </location>
</feature>
<keyword evidence="4 7" id="KW-0812">Transmembrane</keyword>
<evidence type="ECO:0000256" key="1">
    <source>
        <dbReference type="ARBA" id="ARBA00004651"/>
    </source>
</evidence>
<evidence type="ECO:0000259" key="8">
    <source>
        <dbReference type="PROSITE" id="PS50850"/>
    </source>
</evidence>
<feature type="transmembrane region" description="Helical" evidence="7">
    <location>
        <begin position="368"/>
        <end position="394"/>
    </location>
</feature>
<feature type="transmembrane region" description="Helical" evidence="7">
    <location>
        <begin position="343"/>
        <end position="362"/>
    </location>
</feature>
<organism evidence="9 10">
    <name type="scientific">Rhodocyclus tenuis</name>
    <name type="common">Rhodospirillum tenue</name>
    <dbReference type="NCBI Taxonomy" id="1066"/>
    <lineage>
        <taxon>Bacteria</taxon>
        <taxon>Pseudomonadati</taxon>
        <taxon>Pseudomonadota</taxon>
        <taxon>Betaproteobacteria</taxon>
        <taxon>Rhodocyclales</taxon>
        <taxon>Rhodocyclaceae</taxon>
        <taxon>Rhodocyclus</taxon>
    </lineage>
</organism>
<feature type="transmembrane region" description="Helical" evidence="7">
    <location>
        <begin position="21"/>
        <end position="51"/>
    </location>
</feature>
<gene>
    <name evidence="9" type="ORF">GGD90_001965</name>
</gene>
<dbReference type="NCBIfam" id="TIGR00711">
    <property type="entry name" value="efflux_EmrB"/>
    <property type="match status" value="1"/>
</dbReference>
<dbReference type="Proteomes" id="UP000587070">
    <property type="component" value="Unassembled WGS sequence"/>
</dbReference>
<keyword evidence="2" id="KW-0813">Transport</keyword>
<evidence type="ECO:0000313" key="10">
    <source>
        <dbReference type="Proteomes" id="UP000587070"/>
    </source>
</evidence>
<keyword evidence="3" id="KW-1003">Cell membrane</keyword>
<dbReference type="AlphaFoldDB" id="A0A840G850"/>
<keyword evidence="6 7" id="KW-0472">Membrane</keyword>
<dbReference type="RefSeq" id="WP_153116540.1">
    <property type="nucleotide sequence ID" value="NZ_JACIGE010000006.1"/>
</dbReference>
<feature type="transmembrane region" description="Helical" evidence="7">
    <location>
        <begin position="406"/>
        <end position="428"/>
    </location>
</feature>
<feature type="domain" description="Major facilitator superfamily (MFS) profile" evidence="8">
    <location>
        <begin position="25"/>
        <end position="470"/>
    </location>
</feature>
<evidence type="ECO:0000313" key="9">
    <source>
        <dbReference type="EMBL" id="MBB4247591.1"/>
    </source>
</evidence>
<feature type="transmembrane region" description="Helical" evidence="7">
    <location>
        <begin position="212"/>
        <end position="232"/>
    </location>
</feature>
<dbReference type="GO" id="GO:0022857">
    <property type="term" value="F:transmembrane transporter activity"/>
    <property type="evidence" value="ECO:0007669"/>
    <property type="project" value="InterPro"/>
</dbReference>
<dbReference type="InterPro" id="IPR036259">
    <property type="entry name" value="MFS_trans_sf"/>
</dbReference>
<evidence type="ECO:0000256" key="6">
    <source>
        <dbReference type="ARBA" id="ARBA00023136"/>
    </source>
</evidence>
<dbReference type="GO" id="GO:0005886">
    <property type="term" value="C:plasma membrane"/>
    <property type="evidence" value="ECO:0007669"/>
    <property type="project" value="UniProtKB-SubCell"/>
</dbReference>
<feature type="transmembrane region" description="Helical" evidence="7">
    <location>
        <begin position="238"/>
        <end position="257"/>
    </location>
</feature>
<evidence type="ECO:0000256" key="4">
    <source>
        <dbReference type="ARBA" id="ARBA00022692"/>
    </source>
</evidence>
<evidence type="ECO:0000256" key="2">
    <source>
        <dbReference type="ARBA" id="ARBA00022448"/>
    </source>
</evidence>
<dbReference type="InterPro" id="IPR004638">
    <property type="entry name" value="EmrB-like"/>
</dbReference>
<evidence type="ECO:0000256" key="3">
    <source>
        <dbReference type="ARBA" id="ARBA00022475"/>
    </source>
</evidence>
<feature type="transmembrane region" description="Helical" evidence="7">
    <location>
        <begin position="315"/>
        <end position="336"/>
    </location>
</feature>
<protein>
    <submittedName>
        <fullName evidence="9">EmrB/QacA subfamily drug resistance transporter</fullName>
    </submittedName>
</protein>
<name>A0A840G850_RHOTE</name>
<reference evidence="9 10" key="1">
    <citation type="submission" date="2020-08" db="EMBL/GenBank/DDBJ databases">
        <title>Genome sequencing of Purple Non-Sulfur Bacteria from various extreme environments.</title>
        <authorList>
            <person name="Mayer M."/>
        </authorList>
    </citation>
    <scope>NUCLEOTIDE SEQUENCE [LARGE SCALE GENOMIC DNA]</scope>
    <source>
        <strain evidence="9 10">2761</strain>
    </source>
</reference>
<dbReference type="InterPro" id="IPR020846">
    <property type="entry name" value="MFS_dom"/>
</dbReference>
<dbReference type="PANTHER" id="PTHR42718:SF46">
    <property type="entry name" value="BLR6921 PROTEIN"/>
    <property type="match status" value="1"/>
</dbReference>
<accession>A0A840G850</accession>
<comment type="caution">
    <text evidence="9">The sequence shown here is derived from an EMBL/GenBank/DDBJ whole genome shotgun (WGS) entry which is preliminary data.</text>
</comment>
<feature type="transmembrane region" description="Helical" evidence="7">
    <location>
        <begin position="448"/>
        <end position="465"/>
    </location>
</feature>
<feature type="transmembrane region" description="Helical" evidence="7">
    <location>
        <begin position="63"/>
        <end position="83"/>
    </location>
</feature>
<dbReference type="OrthoDB" id="9807274at2"/>
<keyword evidence="10" id="KW-1185">Reference proteome</keyword>
<dbReference type="Gene3D" id="1.20.1720.10">
    <property type="entry name" value="Multidrug resistance protein D"/>
    <property type="match status" value="1"/>
</dbReference>
<keyword evidence="5 7" id="KW-1133">Transmembrane helix</keyword>
<dbReference type="PROSITE" id="PS50850">
    <property type="entry name" value="MFS"/>
    <property type="match status" value="1"/>
</dbReference>
<dbReference type="Pfam" id="PF07690">
    <property type="entry name" value="MFS_1"/>
    <property type="match status" value="1"/>
</dbReference>
<evidence type="ECO:0000256" key="5">
    <source>
        <dbReference type="ARBA" id="ARBA00022989"/>
    </source>
</evidence>
<dbReference type="EMBL" id="JACIGE010000006">
    <property type="protein sequence ID" value="MBB4247591.1"/>
    <property type="molecule type" value="Genomic_DNA"/>
</dbReference>
<dbReference type="PANTHER" id="PTHR42718">
    <property type="entry name" value="MAJOR FACILITATOR SUPERFAMILY MULTIDRUG TRANSPORTER MFSC"/>
    <property type="match status" value="1"/>
</dbReference>